<dbReference type="InterPro" id="IPR003593">
    <property type="entry name" value="AAA+_ATPase"/>
</dbReference>
<dbReference type="FunFam" id="1.10.8.720:FF:000001">
    <property type="entry name" value="dynein heavy chain 7, axonemal"/>
    <property type="match status" value="1"/>
</dbReference>
<evidence type="ECO:0000256" key="12">
    <source>
        <dbReference type="ARBA" id="ARBA00023017"/>
    </source>
</evidence>
<comment type="similarity">
    <text evidence="3">Belongs to the dynein heavy chain family.</text>
</comment>
<accession>A0A0L0HV21</accession>
<evidence type="ECO:0000256" key="11">
    <source>
        <dbReference type="ARBA" id="ARBA00022846"/>
    </source>
</evidence>
<dbReference type="STRING" id="645134.A0A0L0HV21"/>
<dbReference type="InterPro" id="IPR024317">
    <property type="entry name" value="Dynein_heavy_chain_D4_dom"/>
</dbReference>
<evidence type="ECO:0000256" key="1">
    <source>
        <dbReference type="ARBA" id="ARBA00004230"/>
    </source>
</evidence>
<dbReference type="PANTHER" id="PTHR22878">
    <property type="entry name" value="DYNEIN HEAVY CHAIN 6, AXONEMAL-LIKE-RELATED"/>
    <property type="match status" value="1"/>
</dbReference>
<evidence type="ECO:0000256" key="15">
    <source>
        <dbReference type="ARBA" id="ARBA00023175"/>
    </source>
</evidence>
<keyword evidence="17" id="KW-0966">Cell projection</keyword>
<dbReference type="PANTHER" id="PTHR22878:SF73">
    <property type="entry name" value="DYNEIN AXONEMAL HEAVY CHAIN 1"/>
    <property type="match status" value="1"/>
</dbReference>
<dbReference type="Proteomes" id="UP000053201">
    <property type="component" value="Unassembled WGS sequence"/>
</dbReference>
<dbReference type="FunFam" id="1.20.920.30:FF:000005">
    <property type="entry name" value="Dynein, axonemal, heavy chain 2"/>
    <property type="match status" value="1"/>
</dbReference>
<evidence type="ECO:0000256" key="6">
    <source>
        <dbReference type="ARBA" id="ARBA00022490"/>
    </source>
</evidence>
<keyword evidence="12" id="KW-0243">Dynein</keyword>
<feature type="region of interest" description="Disordered" evidence="20">
    <location>
        <begin position="152"/>
        <end position="178"/>
    </location>
</feature>
<organism evidence="22 23">
    <name type="scientific">Spizellomyces punctatus (strain DAOM BR117)</name>
    <dbReference type="NCBI Taxonomy" id="645134"/>
    <lineage>
        <taxon>Eukaryota</taxon>
        <taxon>Fungi</taxon>
        <taxon>Fungi incertae sedis</taxon>
        <taxon>Chytridiomycota</taxon>
        <taxon>Chytridiomycota incertae sedis</taxon>
        <taxon>Chytridiomycetes</taxon>
        <taxon>Spizellomycetales</taxon>
        <taxon>Spizellomycetaceae</taxon>
        <taxon>Spizellomyces</taxon>
    </lineage>
</organism>
<dbReference type="InterPro" id="IPR042219">
    <property type="entry name" value="AAA_lid_11_sf"/>
</dbReference>
<dbReference type="InterPro" id="IPR035699">
    <property type="entry name" value="AAA_6"/>
</dbReference>
<keyword evidence="9" id="KW-0547">Nucleotide-binding</keyword>
<dbReference type="Pfam" id="PF22597">
    <property type="entry name" value="DYN_lid"/>
    <property type="match status" value="1"/>
</dbReference>
<dbReference type="Pfam" id="PF18198">
    <property type="entry name" value="AAA_lid_11"/>
    <property type="match status" value="1"/>
</dbReference>
<feature type="coiled-coil region" evidence="19">
    <location>
        <begin position="837"/>
        <end position="878"/>
    </location>
</feature>
<dbReference type="InterPro" id="IPR054354">
    <property type="entry name" value="DYNC2H1-like_lid"/>
</dbReference>
<keyword evidence="8" id="KW-0677">Repeat</keyword>
<evidence type="ECO:0000313" key="22">
    <source>
        <dbReference type="EMBL" id="KND05191.1"/>
    </source>
</evidence>
<dbReference type="EMBL" id="KQ257450">
    <property type="protein sequence ID" value="KND05191.1"/>
    <property type="molecule type" value="Genomic_DNA"/>
</dbReference>
<dbReference type="Gene3D" id="1.20.920.30">
    <property type="match status" value="1"/>
</dbReference>
<dbReference type="FunFam" id="1.20.920.20:FF:000006">
    <property type="entry name" value="Dynein, axonemal, heavy chain 6"/>
    <property type="match status" value="1"/>
</dbReference>
<evidence type="ECO:0000256" key="2">
    <source>
        <dbReference type="ARBA" id="ARBA00004430"/>
    </source>
</evidence>
<feature type="domain" description="AAA+ ATPase" evidence="21">
    <location>
        <begin position="2297"/>
        <end position="2445"/>
    </location>
</feature>
<dbReference type="Pfam" id="PF17852">
    <property type="entry name" value="Dynein_AAA_lid"/>
    <property type="match status" value="1"/>
</dbReference>
<dbReference type="GO" id="GO:0051959">
    <property type="term" value="F:dynein light intermediate chain binding"/>
    <property type="evidence" value="ECO:0007669"/>
    <property type="project" value="InterPro"/>
</dbReference>
<dbReference type="FunFam" id="3.40.50.300:FF:000223">
    <property type="entry name" value="Dynein heavy chain 3, axonemal"/>
    <property type="match status" value="1"/>
</dbReference>
<dbReference type="InterPro" id="IPR043160">
    <property type="entry name" value="Dynein_C_barrel"/>
</dbReference>
<dbReference type="Gene3D" id="1.10.287.2620">
    <property type="match status" value="1"/>
</dbReference>
<dbReference type="VEuPathDB" id="FungiDB:SPPG_00852"/>
<keyword evidence="16" id="KW-0206">Cytoskeleton</keyword>
<dbReference type="Gene3D" id="1.10.8.1220">
    <property type="match status" value="1"/>
</dbReference>
<dbReference type="Gene3D" id="1.10.472.130">
    <property type="match status" value="1"/>
</dbReference>
<dbReference type="Gene3D" id="3.20.180.20">
    <property type="entry name" value="Dynein heavy chain, N-terminal domain 2"/>
    <property type="match status" value="1"/>
</dbReference>
<dbReference type="Gene3D" id="6.10.140.1060">
    <property type="match status" value="1"/>
</dbReference>
<dbReference type="GO" id="GO:0003341">
    <property type="term" value="P:cilium movement"/>
    <property type="evidence" value="ECO:0007669"/>
    <property type="project" value="UniProtKB-ARBA"/>
</dbReference>
<evidence type="ECO:0000256" key="14">
    <source>
        <dbReference type="ARBA" id="ARBA00023069"/>
    </source>
</evidence>
<feature type="region of interest" description="Disordered" evidence="20">
    <location>
        <begin position="74"/>
        <end position="106"/>
    </location>
</feature>
<dbReference type="FunFam" id="3.40.50.300:FF:000362">
    <property type="entry name" value="Dynein, axonemal, heavy chain 6"/>
    <property type="match status" value="1"/>
</dbReference>
<dbReference type="Gene3D" id="1.10.8.720">
    <property type="entry name" value="Region D6 of dynein motor"/>
    <property type="match status" value="1"/>
</dbReference>
<dbReference type="FunFam" id="3.40.50.300:FF:001328">
    <property type="entry name" value="Dynein heavy chain 6, axonemal"/>
    <property type="match status" value="1"/>
</dbReference>
<dbReference type="InterPro" id="IPR024743">
    <property type="entry name" value="Dynein_HC_stalk"/>
</dbReference>
<dbReference type="OMA" id="HNVAKMV"/>
<dbReference type="FunFam" id="3.40.50.300:FF:002141">
    <property type="entry name" value="Dynein heavy chain"/>
    <property type="match status" value="1"/>
</dbReference>
<keyword evidence="23" id="KW-1185">Reference proteome</keyword>
<dbReference type="eggNOG" id="KOG3595">
    <property type="taxonomic scope" value="Eukaryota"/>
</dbReference>
<dbReference type="GO" id="GO:0031514">
    <property type="term" value="C:motile cilium"/>
    <property type="evidence" value="ECO:0007669"/>
    <property type="project" value="UniProtKB-SubCell"/>
</dbReference>
<dbReference type="Pfam" id="PF12780">
    <property type="entry name" value="AAA_8"/>
    <property type="match status" value="1"/>
</dbReference>
<dbReference type="InterPro" id="IPR042228">
    <property type="entry name" value="Dynein_linker_3"/>
</dbReference>
<evidence type="ECO:0000256" key="20">
    <source>
        <dbReference type="SAM" id="MobiDB-lite"/>
    </source>
</evidence>
<dbReference type="InterPro" id="IPR027417">
    <property type="entry name" value="P-loop_NTPase"/>
</dbReference>
<feature type="coiled-coil region" evidence="19">
    <location>
        <begin position="3126"/>
        <end position="3174"/>
    </location>
</feature>
<keyword evidence="15" id="KW-0505">Motor protein</keyword>
<dbReference type="FunFam" id="1.10.287.2620:FF:000002">
    <property type="entry name" value="Dynein heavy chain 2, axonemal"/>
    <property type="match status" value="1"/>
</dbReference>
<dbReference type="Gene3D" id="3.10.490.20">
    <property type="match status" value="1"/>
</dbReference>
<feature type="compositionally biased region" description="Acidic residues" evidence="20">
    <location>
        <begin position="385"/>
        <end position="411"/>
    </location>
</feature>
<feature type="coiled-coil region" evidence="19">
    <location>
        <begin position="3432"/>
        <end position="3459"/>
    </location>
</feature>
<feature type="domain" description="AAA+ ATPase" evidence="21">
    <location>
        <begin position="1653"/>
        <end position="1792"/>
    </location>
</feature>
<dbReference type="SUPFAM" id="SSF52540">
    <property type="entry name" value="P-loop containing nucleoside triphosphate hydrolases"/>
    <property type="match status" value="4"/>
</dbReference>
<dbReference type="FunFam" id="3.10.490.20:FF:000001">
    <property type="entry name" value="dynein heavy chain 7, axonemal"/>
    <property type="match status" value="1"/>
</dbReference>
<keyword evidence="10" id="KW-0067">ATP-binding</keyword>
<dbReference type="GO" id="GO:0045505">
    <property type="term" value="F:dynein intermediate chain binding"/>
    <property type="evidence" value="ECO:0007669"/>
    <property type="project" value="InterPro"/>
</dbReference>
<dbReference type="Gene3D" id="1.20.920.20">
    <property type="match status" value="1"/>
</dbReference>
<evidence type="ECO:0000313" key="23">
    <source>
        <dbReference type="Proteomes" id="UP000053201"/>
    </source>
</evidence>
<evidence type="ECO:0000256" key="18">
    <source>
        <dbReference type="ARBA" id="ARBA00033439"/>
    </source>
</evidence>
<feature type="domain" description="AAA+ ATPase" evidence="21">
    <location>
        <begin position="1934"/>
        <end position="2072"/>
    </location>
</feature>
<evidence type="ECO:0000256" key="5">
    <source>
        <dbReference type="ARBA" id="ARBA00022197"/>
    </source>
</evidence>
<dbReference type="Pfam" id="PF12781">
    <property type="entry name" value="AAA_9"/>
    <property type="match status" value="1"/>
</dbReference>
<dbReference type="Pfam" id="PF12774">
    <property type="entry name" value="AAA_6"/>
    <property type="match status" value="1"/>
</dbReference>
<dbReference type="Pfam" id="PF12775">
    <property type="entry name" value="AAA_7"/>
    <property type="match status" value="1"/>
</dbReference>
<dbReference type="SMART" id="SM00382">
    <property type="entry name" value="AAA"/>
    <property type="match status" value="3"/>
</dbReference>
<dbReference type="GO" id="GO:0005524">
    <property type="term" value="F:ATP binding"/>
    <property type="evidence" value="ECO:0007669"/>
    <property type="project" value="UniProtKB-KW"/>
</dbReference>
<feature type="compositionally biased region" description="Polar residues" evidence="20">
    <location>
        <begin position="86"/>
        <end position="96"/>
    </location>
</feature>
<dbReference type="InterPro" id="IPR026983">
    <property type="entry name" value="DHC"/>
</dbReference>
<dbReference type="InterPro" id="IPR042222">
    <property type="entry name" value="Dynein_2_N"/>
</dbReference>
<dbReference type="GeneID" id="27684556"/>
<dbReference type="Gene3D" id="3.40.50.300">
    <property type="entry name" value="P-loop containing nucleotide triphosphate hydrolases"/>
    <property type="match status" value="5"/>
</dbReference>
<dbReference type="FunFam" id="1.10.8.710:FF:000004">
    <property type="entry name" value="Dynein axonemal heavy chain 6"/>
    <property type="match status" value="1"/>
</dbReference>
<evidence type="ECO:0000256" key="16">
    <source>
        <dbReference type="ARBA" id="ARBA00023212"/>
    </source>
</evidence>
<dbReference type="InterPro" id="IPR041228">
    <property type="entry name" value="Dynein_C"/>
</dbReference>
<dbReference type="InterPro" id="IPR041658">
    <property type="entry name" value="AAA_lid_11"/>
</dbReference>
<evidence type="ECO:0000256" key="19">
    <source>
        <dbReference type="SAM" id="Coils"/>
    </source>
</evidence>
<reference evidence="22 23" key="1">
    <citation type="submission" date="2009-08" db="EMBL/GenBank/DDBJ databases">
        <title>The Genome Sequence of Spizellomyces punctatus strain DAOM BR117.</title>
        <authorList>
            <consortium name="The Broad Institute Genome Sequencing Platform"/>
            <person name="Russ C."/>
            <person name="Cuomo C."/>
            <person name="Shea T."/>
            <person name="Young S.K."/>
            <person name="Zeng Q."/>
            <person name="Koehrsen M."/>
            <person name="Haas B."/>
            <person name="Borodovsky M."/>
            <person name="Guigo R."/>
            <person name="Alvarado L."/>
            <person name="Berlin A."/>
            <person name="Bochicchio J."/>
            <person name="Borenstein D."/>
            <person name="Chapman S."/>
            <person name="Chen Z."/>
            <person name="Engels R."/>
            <person name="Freedman E."/>
            <person name="Gellesch M."/>
            <person name="Goldberg J."/>
            <person name="Griggs A."/>
            <person name="Gujja S."/>
            <person name="Heiman D."/>
            <person name="Hepburn T."/>
            <person name="Howarth C."/>
            <person name="Jen D."/>
            <person name="Larson L."/>
            <person name="Lewis B."/>
            <person name="Mehta T."/>
            <person name="Park D."/>
            <person name="Pearson M."/>
            <person name="Roberts A."/>
            <person name="Saif S."/>
            <person name="Shenoy N."/>
            <person name="Sisk P."/>
            <person name="Stolte C."/>
            <person name="Sykes S."/>
            <person name="Thomson T."/>
            <person name="Walk T."/>
            <person name="White J."/>
            <person name="Yandava C."/>
            <person name="Burger G."/>
            <person name="Gray M.W."/>
            <person name="Holland P.W.H."/>
            <person name="King N."/>
            <person name="Lang F.B.F."/>
            <person name="Roger A.J."/>
            <person name="Ruiz-Trillo I."/>
            <person name="Lander E."/>
            <person name="Nusbaum C."/>
        </authorList>
    </citation>
    <scope>NUCLEOTIDE SEQUENCE [LARGE SCALE GENOMIC DNA]</scope>
    <source>
        <strain evidence="22 23">DAOM BR117</strain>
    </source>
</reference>
<dbReference type="Pfam" id="PF18199">
    <property type="entry name" value="Dynein_C"/>
    <property type="match status" value="1"/>
</dbReference>
<dbReference type="FunFam" id="3.20.180.20:FF:000003">
    <property type="entry name" value="Dynein heavy chain 12, axonemal"/>
    <property type="match status" value="1"/>
</dbReference>
<evidence type="ECO:0000256" key="3">
    <source>
        <dbReference type="ARBA" id="ARBA00008887"/>
    </source>
</evidence>
<evidence type="ECO:0000256" key="8">
    <source>
        <dbReference type="ARBA" id="ARBA00022737"/>
    </source>
</evidence>
<dbReference type="FunFam" id="1.20.1270.280:FF:000001">
    <property type="entry name" value="dynein heavy chain 7, axonemal"/>
    <property type="match status" value="1"/>
</dbReference>
<keyword evidence="14" id="KW-0969">Cilium</keyword>
<dbReference type="Gene3D" id="1.20.58.1120">
    <property type="match status" value="1"/>
</dbReference>
<dbReference type="FunFam" id="1.20.58.1120:FF:000005">
    <property type="entry name" value="Dynein, axonemal, heavy chain 12"/>
    <property type="match status" value="1"/>
</dbReference>
<name>A0A0L0HV21_SPIPD</name>
<dbReference type="InterPro" id="IPR013602">
    <property type="entry name" value="Dynein_heavy_linker"/>
</dbReference>
<dbReference type="InterPro" id="IPR043157">
    <property type="entry name" value="Dynein_AAA1S"/>
</dbReference>
<dbReference type="InParanoid" id="A0A0L0HV21"/>
<sequence length="4334" mass="492815">MRDAKRVHLPLNVAPAAMGDRPQPILKAGASTDPTPVTLNMALNHQPAGVSKIQKNEGMLSGFLMHPSAFIDEDESEAPPPPVLNWPTTDGIPTTRSFKRPSRATITDSEVKIEGQPALGGLAGANFGEVPMLPAMDAEGQPALPKIQSTVTETDVRPASAGKPDAFRQSSRPTSSIQQRIVKKLRRSDYIKALEPKVMLPFASRPGQTPRKIEIERKKRLFSQQNIGDLIHNAIAPIGQTASVTHLEDVKDNAKDLSNSKLSQSLSSPVASTTFGDFLPLEIFDDTEFESRDLHEWLDMETYGVQEEPLVSKVESTRSKAQRQRTAFKTENSIHYATIPVPAKAFQGETWRDCVMIAYNERSGLWKVKWRNFSGWELAQSHDTDETEEEEEEDDDEEEEIEGEDQDEPIETEGSGSRMKSATNRREAWVHRINLFFLAEDPFNFARRVAAAYNLREQVARSLRYNFFIDCMPTEQSIQIPGSQLSRISEIAMQTEKQLRRTLSQPAVDLIMNEVKRDYARAMNKQLFDVEVTSPETKGAYESLSLPDLQQSESVPAIRNCVVPAYDYTKHQKDFSFSTFLSSIEVIRTLSKIRIECDKLASGSLFVANITKTVRLDEFEQTQNQSLQNMKAFLKDSWVNMLKTALRTGFKDVGKGWYNMRETNLEVYRISKLKKFMTTVKFIMQDSLRFLVLNSLGDYIRLISSISCQRVIVNGTNDVKIIDPFVNKIMAGESSTRKPLFMIDLVFRNGKLQYGIDFEHFESVILSIFDKALSTVEGLPELEPLVLDQMFWAAKPTLQIPHSREVGIVQLRQRLVQALRDGISPLQQYQKQYDRHLKMLNLDIAQYAQQYEAEEHTIDEMERDIAKHLQEWEILDKEIPSHLSLGLFWVNCESIRSALRKDLSKVVLDILSKRSSRLAQSISQAFGAVQSRLKERPVKIEELTELREYMRLIPEIVRTQNGRISEMLHNYEILEKHRYELSNEDFRARWQAYTWPIRIDELVKQTESALEVDEQAFLRNLSADQEIFKERVHTLGTIIVDFSKHTDLGRLADIVLEVHKTSLELKECQNLVALFNSRERLFNLEVTHYDEVTQLGKDFEPYKSLWLAANDWTKWRNQWLNGSFLDLNAEEVEKNLMNAWRTMFKSIKHFKNQPGCLAVATQMKDEMDEFKPYLPLIQALRNPGMRDRHWERLSEELNMKIRPDSNLTLTDILKLNLLERVDSIAKVCDTAGKEYSIEAALDKMDNEWKNISLEIISYKDTGTFIMKISDEVIRLLDDHIVMTQSMSFSPYKKPFAERIALWESKLRTVQEVVEAWMACQRSWLYLEPIFSSDDIVTQLPVESKRFTTMDRTWRRIMSQAKQRPGVIEFCSDYKLLDSFKECNKLLELVSKGLSAYLESKRIAFPRFFFLSDDELLQILSQTKDPTAVQPHLRKCFENVASLEFAEDNLIIAMYSAEGEKIMLAEPFYPKGPVEDWLLRVEDQMRRSVKKVIIDGLASYHLKPRTSWVLDWPGQAVIACSQTYWTREVTEALKAGQSGVKSMYTRLLGQLEGLVGLVRGELSFLSRLVLGDLIVIDVHSRDVVKKLIDAGVTNENDFEWISQLRYYWEEDDLRVKIVNANFRYGYEYLGNTGRLVITPLTDRCYLTLSGAMHLGMGGAPAGPAGTGKTETVKDLAKSLAKQCVVFNCSDQLDYLAMAKFFKGLAASGAWACFDEFNRIDIEVLSVVAQQITTIQKAVALGVNRFMFEGVDLPLDPTNAIFITMNPGYAGRTELPDNLKALFRPVAMMIPNYAMIGEISLFSFGFSNAKVLAEKMVATFKLSSEQLSSQDHYDFGMRAVKSVISAAGNLKREQPNAAEDIIMLRALMDCNLPKFLADDVPLFNGIISDLFPGAELPKINYGDLLQSLHATCEKLGLQAEDSFINKCIQLYETTVVRHGLMLVGPTGGGKTSCCRVLAKSLSALQGKKAPNGKEFQKVRVHVLNPKSITMGQLYGEFDPQTHEWSDGILSALMREGVEDTTPDKKWYVFDGPVDAVWVETMNTLLDDNKKLCLTSGEIIKMAPTQTMMFEVQDLAYASPATVSRCGMIYMEPEALGVLPLVKSWLASQEQHLPSQLASVFRITVQPLFDFWLERGLQFLRKNLKEAVPTTNGHLATNLMKIFYCMITPFMQTEVEVPGGGNANAATTQADALERFVQMIEPFFLFSFVWSVGATVDREGRKKFDAWMKIQMAERPLGTPFPDKGLVYDYIFDQEQSIWIDWMSFAPEFQMNPKLNPSEVIVPTIDTIRNTYLLHLLLHHGCHVLTTGPTGTGKTVTIQDKLMRGMDQTFMPLVFNFSARTSANQTQDLIDSKMEKRRKGVFGPPVGKHYILFVDDLNMPALDICGAQPPIELLRQWMDCGGWYDRKNVGKFMEIVDITFACAMGPPGGGRNPVTPRFTRHFNLLTFVEMDNPSLQRIFSTILGSFLNRFNPDVQKQTDPIVAASISIYNTIRTELLPTPAKSHYTFNLRDLAKVVLGVLSADQKTVTTSADIVRLWVHECLRVFQDRLVDSTDKSWFLSLVKQSMNSHVGMNYSEVVTTEPLLYGDYMTPGADPKVYTEIKDMKRLVKLAEEYLDDYNSTTTNPMRLVMFLDAIEHVSRICRIIRQPGGHALLLGVGGSGRQSLSRLATFMEEYEIYQIEITKSYGQTEWKEDLKKILFWAGLDAKPTVFLYTDTQIISESCLEDINNLLNSADVPNIYTGEEMDRILNAMRPLANDMAITPTRENLFALYISRVKQNMHLIICMSPIGDAFRTRLRMFPSLVNCCTIDWFSTWPEEALRSVAANSIAEINDLGSEQVIDGIVNLCVVMHESVRERCVQYKAELNRNNYVTPKSYLELLGLYKQLLDKKRNELLALRKRTATGLEKLLNATKEVEILQEELEAMQPMLLQTSQETEYTMKKIAVDKVKAEEIRENVVTEEAASNKKAEETKAIADDAKRDLDEALPALDAALESLNSLSKNDVIEVRSMQRPPEGVKLVIEAVCIMKGVKPKKVDGDKPGKKIDDYWEPGKALLAEPQKFLDGLINFDKDNISEATIQKIKPYIDSPDFQVSVISRVSKAATSMCAWVRAMEKYYWVSRSVAPKRARLQEAQQSLDATLKVLAELKKKMRESEINIKEMEKRYSESVAKKEELSRKVEECNVKLSRAGKLISGLGGEKQRWALTVDQLDTKISNVIGDILLAAGAIAYLGPFTAEYRTKLINEWTGSLLRLKIPHSESISLYDALGDHVKLREWELSGLPKDSLSRDNAIIVQNSRRWPLLIDPQGQGNKWIRNMEKANSLDIIKLTDKDFLRTLENAIRFGKPVLLENIGERLDPALEPILLKQTFKQGGNTVIKIGDSILPYHDDFRFYITTNLPNPLYSPEISATVTLLNFTLAASGLEDQLLAIVVANERPDLEEAKNQLTINNAQMKKELKDIEDKILYLLSSVQGSPVDDERLIDTLGASKETSEEIQRKVAAAEQTEKDIDTTRNKYTPVAVRTRILFFCITELANIDPMYQYSLNWFMNLFVSAITHSEKSDDIDQRVANVNEYFTYSLFSNVCRSLFERHKLLFSFLLIIRILMNGDKIDGDEWRFLLTGGTGSDKKMQNPAPDWLAGNTWAQIQSLSTLPNFSNFEQDFAEFIESFRMIFDSSQPHKEPLPGRWNNALSAFQKLLVLRCIRPDRITSAVQDFVATQLGERFIEPQTSDLLALYKESTPITPLIFVLSPGADPANSLFKFAEEMRFSKKLNSVSLGQGQGPRAEALIKEGMERGLWILLQNCHLAPSWMPTLDRIIDGMTPDKVHRDCRIWLTSMPTPKFPVSILQNGVKTTVEPPNGIKANLLRTYATFNEDYLNSCTKAREWKKLLFSVSFFHAVVQERRKFGSLGFNIPYEFTDGDMRICIRQLNMFLEEYEEVPFKVLKYTVGEINYGGRVTDDWDRRLIMNILEDYCNAKVLEDGYRFSSSDLYYSIPADNYNAYRNYIRGLPIEETTEVFSMHENANITFAQKETFTLFDTLLALMPKTSKSAGAKSREEQLTDTAMSIQSRVPKPFPLDVVLTKYPIEYKESMSTVLIQEVIRYNRLLATIHSTLVELMKALKGLVVMSEALDTMCNNIYINQVPLVWAAKAYPSLKSLSSWVIDLVARCDFIQKWIDNGIPTVFWISGFFFPQAFLTGTLQNYARKYVVSIDVLSFDFKVVDMRWEDIHTKPGDGCYIRGLYLEGARWDATKRTLSESRPKELYTEMSVLWLLPKPNRKKPEAGIYDCPVYKTLTRAGTLSTTGHSTNYVLTIEMPTDMPQSHWIKRGVALVMSLGSGW</sequence>
<dbReference type="InterPro" id="IPR041466">
    <property type="entry name" value="Dynein_AAA5_ext"/>
</dbReference>
<dbReference type="Gene3D" id="1.20.140.100">
    <property type="entry name" value="Dynein heavy chain, N-terminal domain 2"/>
    <property type="match status" value="1"/>
</dbReference>
<dbReference type="OrthoDB" id="447173at2759"/>
<dbReference type="Pfam" id="PF08393">
    <property type="entry name" value="DHC_N2"/>
    <property type="match status" value="1"/>
</dbReference>
<feature type="compositionally biased region" description="Polar residues" evidence="20">
    <location>
        <begin position="168"/>
        <end position="178"/>
    </location>
</feature>
<dbReference type="FunFam" id="3.40.50.300:FF:000044">
    <property type="entry name" value="Dynein heavy chain 5, axonemal"/>
    <property type="match status" value="1"/>
</dbReference>
<evidence type="ECO:0000256" key="13">
    <source>
        <dbReference type="ARBA" id="ARBA00023054"/>
    </source>
</evidence>
<dbReference type="Pfam" id="PF12777">
    <property type="entry name" value="MT"/>
    <property type="match status" value="1"/>
</dbReference>
<evidence type="ECO:0000256" key="7">
    <source>
        <dbReference type="ARBA" id="ARBA00022701"/>
    </source>
</evidence>
<comment type="subunit">
    <text evidence="4">Consists of at least two heavy chains and a number of intermediate and light chains.</text>
</comment>
<evidence type="ECO:0000256" key="9">
    <source>
        <dbReference type="ARBA" id="ARBA00022741"/>
    </source>
</evidence>
<dbReference type="FunFam" id="1.20.140.100:FF:000004">
    <property type="entry name" value="Dynein axonemal heavy chain 6"/>
    <property type="match status" value="1"/>
</dbReference>
<protein>
    <recommendedName>
        <fullName evidence="5">Dynein heavy chain, cytoplasmic</fullName>
    </recommendedName>
    <alternativeName>
        <fullName evidence="18">Dynein heavy chain, cytosolic</fullName>
    </alternativeName>
</protein>
<keyword evidence="6" id="KW-0963">Cytoplasm</keyword>
<dbReference type="RefSeq" id="XP_016613230.1">
    <property type="nucleotide sequence ID" value="XM_016749182.1"/>
</dbReference>
<proteinExistence type="inferred from homology"/>
<dbReference type="InterPro" id="IPR035706">
    <property type="entry name" value="AAA_9"/>
</dbReference>
<dbReference type="Pfam" id="PF03028">
    <property type="entry name" value="Dynein_heavy"/>
    <property type="match status" value="1"/>
</dbReference>
<evidence type="ECO:0000256" key="10">
    <source>
        <dbReference type="ARBA" id="ARBA00022840"/>
    </source>
</evidence>
<dbReference type="GO" id="GO:0005874">
    <property type="term" value="C:microtubule"/>
    <property type="evidence" value="ECO:0007669"/>
    <property type="project" value="UniProtKB-KW"/>
</dbReference>
<keyword evidence="11" id="KW-0282">Flagellum</keyword>
<dbReference type="Gene3D" id="1.10.8.710">
    <property type="match status" value="1"/>
</dbReference>
<comment type="subcellular location">
    <subcellularLocation>
        <location evidence="1">Cell projection</location>
        <location evidence="1">Cilium</location>
        <location evidence="1">Flagellum</location>
    </subcellularLocation>
    <subcellularLocation>
        <location evidence="2">Cytoplasm</location>
        <location evidence="2">Cytoskeleton</location>
        <location evidence="2">Cilium axoneme</location>
    </subcellularLocation>
</comment>
<feature type="region of interest" description="Disordered" evidence="20">
    <location>
        <begin position="379"/>
        <end position="422"/>
    </location>
</feature>
<dbReference type="InterPro" id="IPR004273">
    <property type="entry name" value="Dynein_heavy_D6_P-loop"/>
</dbReference>
<keyword evidence="13 19" id="KW-0175">Coiled coil</keyword>
<gene>
    <name evidence="22" type="ORF">SPPG_00852</name>
</gene>
<evidence type="ECO:0000259" key="21">
    <source>
        <dbReference type="SMART" id="SM00382"/>
    </source>
</evidence>
<keyword evidence="7" id="KW-0493">Microtubule</keyword>
<evidence type="ECO:0000256" key="4">
    <source>
        <dbReference type="ARBA" id="ARBA00011655"/>
    </source>
</evidence>
<dbReference type="FunFam" id="1.10.8.1220:FF:000001">
    <property type="entry name" value="Dynein axonemal heavy chain 5"/>
    <property type="match status" value="1"/>
</dbReference>
<evidence type="ECO:0000256" key="17">
    <source>
        <dbReference type="ARBA" id="ARBA00023273"/>
    </source>
</evidence>
<dbReference type="GO" id="GO:0008569">
    <property type="term" value="F:minus-end-directed microtubule motor activity"/>
    <property type="evidence" value="ECO:0007669"/>
    <property type="project" value="InterPro"/>
</dbReference>
<dbReference type="Gene3D" id="1.20.1270.280">
    <property type="match status" value="1"/>
</dbReference>
<dbReference type="GO" id="GO:0005858">
    <property type="term" value="C:axonemal dynein complex"/>
    <property type="evidence" value="ECO:0007669"/>
    <property type="project" value="UniProtKB-ARBA"/>
</dbReference>